<dbReference type="InterPro" id="IPR039353">
    <property type="entry name" value="TF_Adf1"/>
</dbReference>
<evidence type="ECO:0000313" key="1">
    <source>
        <dbReference type="EnsemblMetazoa" id="PPAI000199-PA"/>
    </source>
</evidence>
<dbReference type="VEuPathDB" id="VectorBase:PPAI000199"/>
<keyword evidence="2" id="KW-1185">Reference proteome</keyword>
<sequence>MEKAGKESKKRFDFKLIKLVKEYPALYNKYHEDFHNKLKKDWLWQSIGQKCGKSGERCRARFQNLRSDFVKRYRKRQSSSNADNNTGSTKWLFYNDLLFLADHLWPMKKLRSSGEIKKNDTANIPMKDEPEDVNPDGEDFSELNGNCDTQEDPIRMSPVQLDFEESLDANETSRILMVENPGGTESSGVDKVLQSMSQLIDTLQKTVQCKEVSPHKPFLDLIEKQLLNVPPDKLFDFQLEILGHINKMIKEYRKK</sequence>
<dbReference type="SMART" id="SM00595">
    <property type="entry name" value="MADF"/>
    <property type="match status" value="1"/>
</dbReference>
<dbReference type="Pfam" id="PF10545">
    <property type="entry name" value="MADF_DNA_bdg"/>
    <property type="match status" value="1"/>
</dbReference>
<dbReference type="PANTHER" id="PTHR12243">
    <property type="entry name" value="MADF DOMAIN TRANSCRIPTION FACTOR"/>
    <property type="match status" value="1"/>
</dbReference>
<dbReference type="PROSITE" id="PS51029">
    <property type="entry name" value="MADF"/>
    <property type="match status" value="1"/>
</dbReference>
<evidence type="ECO:0000313" key="2">
    <source>
        <dbReference type="Proteomes" id="UP000092462"/>
    </source>
</evidence>
<reference evidence="1" key="1">
    <citation type="submission" date="2022-08" db="UniProtKB">
        <authorList>
            <consortium name="EnsemblMetazoa"/>
        </authorList>
    </citation>
    <scope>IDENTIFICATION</scope>
    <source>
        <strain evidence="1">Israel</strain>
    </source>
</reference>
<protein>
    <submittedName>
        <fullName evidence="1">Uncharacterized protein</fullName>
    </submittedName>
</protein>
<name>A0A1B0CYM7_PHLPP</name>
<dbReference type="PANTHER" id="PTHR12243:SF67">
    <property type="entry name" value="COREPRESSOR OF PANGOLIN, ISOFORM A-RELATED"/>
    <property type="match status" value="1"/>
</dbReference>
<proteinExistence type="predicted"/>
<dbReference type="EnsemblMetazoa" id="PPAI000199-RA">
    <property type="protein sequence ID" value="PPAI000199-PA"/>
    <property type="gene ID" value="PPAI000199"/>
</dbReference>
<accession>A0A1B0CYM7</accession>
<dbReference type="VEuPathDB" id="VectorBase:PPAPM1_007242"/>
<dbReference type="AlphaFoldDB" id="A0A1B0CYM7"/>
<dbReference type="InterPro" id="IPR006578">
    <property type="entry name" value="MADF-dom"/>
</dbReference>
<organism evidence="1 2">
    <name type="scientific">Phlebotomus papatasi</name>
    <name type="common">Sandfly</name>
    <dbReference type="NCBI Taxonomy" id="29031"/>
    <lineage>
        <taxon>Eukaryota</taxon>
        <taxon>Metazoa</taxon>
        <taxon>Ecdysozoa</taxon>
        <taxon>Arthropoda</taxon>
        <taxon>Hexapoda</taxon>
        <taxon>Insecta</taxon>
        <taxon>Pterygota</taxon>
        <taxon>Neoptera</taxon>
        <taxon>Endopterygota</taxon>
        <taxon>Diptera</taxon>
        <taxon>Nematocera</taxon>
        <taxon>Psychodoidea</taxon>
        <taxon>Psychodidae</taxon>
        <taxon>Phlebotomus</taxon>
        <taxon>Phlebotomus</taxon>
    </lineage>
</organism>
<dbReference type="EMBL" id="AJVK01009248">
    <property type="status" value="NOT_ANNOTATED_CDS"/>
    <property type="molecule type" value="Genomic_DNA"/>
</dbReference>
<dbReference type="Proteomes" id="UP000092462">
    <property type="component" value="Unassembled WGS sequence"/>
</dbReference>